<organism evidence="3 4">
    <name type="scientific">Adlercreutzia wanghongyangiae</name>
    <dbReference type="NCBI Taxonomy" id="3111451"/>
    <lineage>
        <taxon>Bacteria</taxon>
        <taxon>Bacillati</taxon>
        <taxon>Actinomycetota</taxon>
        <taxon>Coriobacteriia</taxon>
        <taxon>Eggerthellales</taxon>
        <taxon>Eggerthellaceae</taxon>
        <taxon>Adlercreutzia</taxon>
    </lineage>
</organism>
<protein>
    <submittedName>
        <fullName evidence="3">Uncharacterized protein</fullName>
    </submittedName>
</protein>
<evidence type="ECO:0000256" key="2">
    <source>
        <dbReference type="SAM" id="Phobius"/>
    </source>
</evidence>
<evidence type="ECO:0000313" key="3">
    <source>
        <dbReference type="EMBL" id="MEC4175223.1"/>
    </source>
</evidence>
<accession>A0ABU6IFK0</accession>
<keyword evidence="2" id="KW-0472">Membrane</keyword>
<dbReference type="Proteomes" id="UP001349994">
    <property type="component" value="Unassembled WGS sequence"/>
</dbReference>
<sequence>MTNRSTNPLATYGVSLKGPKGTINRYYPSTVYHDGDKRNSTFFDVTSFVKSQGYGTYTGINIPYMNMAGNTTKNVTGDMFGSWKIIAIEEDVALPTRQLQLVLGGTDVSKGASATAQVSGSGLYVAPGPTGETLVSNDGSDWLDSKQYFQYYTDKTSYYSKMSFPSSNFRPESTFFSFHVDIDGKNVAQNPGPSITNKGHYTVDANKPFYACNTDLTVMSINNPNNSGSMKLSGGEQRVVVNIDTKNNPTILSALGLAVDIIVPEFKTTMYVANRTKHYASNDPGYLLTRDYAEAGDRLRATVHSVNVSKQEDLGLQGATFTITLPAFANIDRSSVNARYVTSSGSSSNFEVVNISGNTLTVRATSTAQIKKGGYFEVTCEGTAKGSASYTTYTNTATVGGIFVDKNGAHASFQLDSLGNASCTTSSDRPKYDVTVSTSGNGIAGITSADTGLTSTANPTTTASYYGDKTAYVGWIPAEDKVVRFVMVDGVVRDDLIVSGKLVLPVADADHQVFVAFGDPADPPTESPFTIATKGDAGVKSLTPTATVDAGASHEVSWQVAAGREIAEVLIDGVPIAPAPSGTIPFQGIDDDHLVEVRTTPVPDDRLEVRTIVRGPGTISSSTTVKPGDNHTVTWAATNGAILNYVKVNGVVIFDKNLDTPTYTQPRPSQQLLENIQENQTVEVEFIDSKRKPTDPPNLMVRTELIGGRGTISPSVTVAPGGNASVNWSAGSGYEIQSIIVMRGTERTKLDPATASVALSNITTNCLVQVILAERAVSIETALIGAPGGFITPSEEGIHHGEDRTVTWTMPPGHTVSSVTVDGVVRDDLLNAGSLTFENLSDDHTVVVVVSEQGPDVDPFYLVAVTFEGAGTAGPSANVRAGGSHTVTWSGAGGVLPLSVKVDGVERPDLLDAGSLAFAAIGAHHTVHVVFPESADETFIVTARITGGPGSITGAGVYAAGSDASVAWIPAAGWRVKSVTVDGAEREDLADTGVGSLDFTSLNADHDVVVELVEDFWRVDVSYTGNGVAGASAIVAGGATHPVTWEPDDGHEVLEVLVDGVARPDLIDAGQIVLTDIRGNHQVHVRFSQDPPEDDQWRDVSIALEGGPGETSGSGRAPLGSGHEVQWSIEEGWHVVSVTVDGDERPDLINASSLLFENVQDNHRVVVRIAREGEDVSYTVRTQLAGATDGCSITPTENGIAEGESRTVTWTVPAGHYVSSVTVDGVIRDDLLNASSVAFDAINADHSVVVMVHAGERPPSPLFFHIEVTSEGAGSAGPSATLEAGADHRVTWAGMGGVAPLSVTVDGVDRPDLIDAGGLSFHELAADHTVHVVFPDPNDLRFTVATAIVGGPGTITGSATVSPGTDCEVEWAPADGWRVKRVTVDGVDQSLQLDNWGFSAVQANHRVEVEVELDLWRVDVTYEGSGTAGDSALVRPGADHWVTWSPEAGQHVVRVVVDGEERPDLIDAGGVDFSNIEGDHTVHVEFSRDEAVDQWYQVSVSIEGGPGTVSGTGSVAAGADREVHWTVGEGFHVAKVIVDGVERPDLIGEDGLLLENIQGNHQIVVVLGMGDANDPEGPDDPDDPDDPDGPDDPIDPVKPEQPDGPSNPDDPNDPDGPHSGDSDADGTDDGRGRGRGWYTLLPKTGDQALVALVALTVLGAACAWLALRLHRRRA</sequence>
<evidence type="ECO:0000256" key="1">
    <source>
        <dbReference type="SAM" id="MobiDB-lite"/>
    </source>
</evidence>
<keyword evidence="4" id="KW-1185">Reference proteome</keyword>
<feature type="compositionally biased region" description="Acidic residues" evidence="1">
    <location>
        <begin position="1573"/>
        <end position="1594"/>
    </location>
</feature>
<keyword evidence="2" id="KW-1133">Transmembrane helix</keyword>
<keyword evidence="2" id="KW-0812">Transmembrane</keyword>
<gene>
    <name evidence="3" type="ORF">VIN30_02030</name>
</gene>
<dbReference type="EMBL" id="JAYMFF010000002">
    <property type="protein sequence ID" value="MEC4175223.1"/>
    <property type="molecule type" value="Genomic_DNA"/>
</dbReference>
<comment type="caution">
    <text evidence="3">The sequence shown here is derived from an EMBL/GenBank/DDBJ whole genome shotgun (WGS) entry which is preliminary data.</text>
</comment>
<feature type="region of interest" description="Disordered" evidence="1">
    <location>
        <begin position="1569"/>
        <end position="1633"/>
    </location>
</feature>
<dbReference type="RefSeq" id="WP_338208878.1">
    <property type="nucleotide sequence ID" value="NZ_JAYMFF010000002.1"/>
</dbReference>
<name>A0ABU6IFK0_9ACTN</name>
<proteinExistence type="predicted"/>
<feature type="transmembrane region" description="Helical" evidence="2">
    <location>
        <begin position="1648"/>
        <end position="1667"/>
    </location>
</feature>
<reference evidence="3 4" key="1">
    <citation type="submission" date="2024-01" db="EMBL/GenBank/DDBJ databases">
        <title>novel species in genus Adlercreutzia.</title>
        <authorList>
            <person name="Liu X."/>
        </authorList>
    </citation>
    <scope>NUCLEOTIDE SEQUENCE [LARGE SCALE GENOMIC DNA]</scope>
    <source>
        <strain evidence="3 4">R7</strain>
    </source>
</reference>
<evidence type="ECO:0000313" key="4">
    <source>
        <dbReference type="Proteomes" id="UP001349994"/>
    </source>
</evidence>